<dbReference type="EMBL" id="BMDC01000003">
    <property type="protein sequence ID" value="GGH64637.1"/>
    <property type="molecule type" value="Genomic_DNA"/>
</dbReference>
<protein>
    <submittedName>
        <fullName evidence="1">Uncharacterized protein</fullName>
    </submittedName>
</protein>
<dbReference type="AlphaFoldDB" id="A0A917IXB0"/>
<sequence length="249" mass="28212">MKADLFDPEDLERSLHGVDRAVFQVPEHLSQAKLTQARRADMLALIADNFARAAKNQGAREIIYVAQDSPENQECKEILAAQGIPLTTREAEPAAPPKQSGVHTPRRGVRSIQRITVPSHWSPEATADYYLHWLARTGLRLVKIRTDSETAEIGLRFLKEPLLKLEHDSEQSREDYFIYRIVGGKLARARKGSRARLTFRKILRQDQVFISIHDFEPALPWPLYVLTQAQVHLLVMKLFGLATKANGGF</sequence>
<accession>A0A917IXB0</accession>
<reference evidence="1 2" key="1">
    <citation type="journal article" date="2014" name="Int. J. Syst. Evol. Microbiol.">
        <title>Complete genome sequence of Corynebacterium casei LMG S-19264T (=DSM 44701T), isolated from a smear-ripened cheese.</title>
        <authorList>
            <consortium name="US DOE Joint Genome Institute (JGI-PGF)"/>
            <person name="Walter F."/>
            <person name="Albersmeier A."/>
            <person name="Kalinowski J."/>
            <person name="Ruckert C."/>
        </authorList>
    </citation>
    <scope>NUCLEOTIDE SEQUENCE [LARGE SCALE GENOMIC DNA]</scope>
    <source>
        <strain evidence="1 2">CCM 8669</strain>
    </source>
</reference>
<organism evidence="1 2">
    <name type="scientific">Rothia aerolata</name>
    <dbReference type="NCBI Taxonomy" id="1812262"/>
    <lineage>
        <taxon>Bacteria</taxon>
        <taxon>Bacillati</taxon>
        <taxon>Actinomycetota</taxon>
        <taxon>Actinomycetes</taxon>
        <taxon>Micrococcales</taxon>
        <taxon>Micrococcaceae</taxon>
        <taxon>Rothia</taxon>
    </lineage>
</organism>
<dbReference type="Gene3D" id="3.40.50.720">
    <property type="entry name" value="NAD(P)-binding Rossmann-like Domain"/>
    <property type="match status" value="1"/>
</dbReference>
<evidence type="ECO:0000313" key="1">
    <source>
        <dbReference type="EMBL" id="GGH64637.1"/>
    </source>
</evidence>
<gene>
    <name evidence="1" type="ORF">GCM10007359_17090</name>
</gene>
<dbReference type="RefSeq" id="WP_188359957.1">
    <property type="nucleotide sequence ID" value="NZ_BMDC01000003.1"/>
</dbReference>
<comment type="caution">
    <text evidence="1">The sequence shown here is derived from an EMBL/GenBank/DDBJ whole genome shotgun (WGS) entry which is preliminary data.</text>
</comment>
<proteinExistence type="predicted"/>
<keyword evidence="2" id="KW-1185">Reference proteome</keyword>
<dbReference type="Proteomes" id="UP000600171">
    <property type="component" value="Unassembled WGS sequence"/>
</dbReference>
<evidence type="ECO:0000313" key="2">
    <source>
        <dbReference type="Proteomes" id="UP000600171"/>
    </source>
</evidence>
<name>A0A917IXB0_9MICC</name>